<accession>A0AA40A9R2</accession>
<feature type="region of interest" description="Disordered" evidence="1">
    <location>
        <begin position="1"/>
        <end position="21"/>
    </location>
</feature>
<dbReference type="PANTHER" id="PTHR42678">
    <property type="entry name" value="AMIDASE"/>
    <property type="match status" value="1"/>
</dbReference>
<comment type="caution">
    <text evidence="2">The sequence shown here is derived from an EMBL/GenBank/DDBJ whole genome shotgun (WGS) entry which is preliminary data.</text>
</comment>
<organism evidence="2 3">
    <name type="scientific">Lasiosphaeris hirsuta</name>
    <dbReference type="NCBI Taxonomy" id="260670"/>
    <lineage>
        <taxon>Eukaryota</taxon>
        <taxon>Fungi</taxon>
        <taxon>Dikarya</taxon>
        <taxon>Ascomycota</taxon>
        <taxon>Pezizomycotina</taxon>
        <taxon>Sordariomycetes</taxon>
        <taxon>Sordariomycetidae</taxon>
        <taxon>Sordariales</taxon>
        <taxon>Lasiosphaeriaceae</taxon>
        <taxon>Lasiosphaeris</taxon>
    </lineage>
</organism>
<keyword evidence="3" id="KW-1185">Reference proteome</keyword>
<gene>
    <name evidence="2" type="ORF">B0H67DRAFT_302324</name>
</gene>
<evidence type="ECO:0008006" key="4">
    <source>
        <dbReference type="Google" id="ProtNLM"/>
    </source>
</evidence>
<sequence>MQSMRDNVDKEMPPESPNMTRLESAAAFPLSEEGYQKALTDMRDFGRRRAVDGTLQSFSVDVILGPGDSRMNELYATAGYPMVVMPLSYAKYNGRPLGVCAVSTANQEGRLIQLMSAWEKSFNTATTTELDWRGSKCIPEE</sequence>
<feature type="compositionally biased region" description="Basic and acidic residues" evidence="1">
    <location>
        <begin position="1"/>
        <end position="13"/>
    </location>
</feature>
<evidence type="ECO:0000256" key="1">
    <source>
        <dbReference type="SAM" id="MobiDB-lite"/>
    </source>
</evidence>
<name>A0AA40A9R2_9PEZI</name>
<dbReference type="AlphaFoldDB" id="A0AA40A9R2"/>
<dbReference type="SUPFAM" id="SSF75304">
    <property type="entry name" value="Amidase signature (AS) enzymes"/>
    <property type="match status" value="1"/>
</dbReference>
<dbReference type="Gene3D" id="3.90.1300.10">
    <property type="entry name" value="Amidase signature (AS) domain"/>
    <property type="match status" value="1"/>
</dbReference>
<dbReference type="Proteomes" id="UP001172102">
    <property type="component" value="Unassembled WGS sequence"/>
</dbReference>
<proteinExistence type="predicted"/>
<evidence type="ECO:0000313" key="3">
    <source>
        <dbReference type="Proteomes" id="UP001172102"/>
    </source>
</evidence>
<dbReference type="InterPro" id="IPR036928">
    <property type="entry name" value="AS_sf"/>
</dbReference>
<reference evidence="2" key="1">
    <citation type="submission" date="2023-06" db="EMBL/GenBank/DDBJ databases">
        <title>Genome-scale phylogeny and comparative genomics of the fungal order Sordariales.</title>
        <authorList>
            <consortium name="Lawrence Berkeley National Laboratory"/>
            <person name="Hensen N."/>
            <person name="Bonometti L."/>
            <person name="Westerberg I."/>
            <person name="Brannstrom I.O."/>
            <person name="Guillou S."/>
            <person name="Cros-Aarteil S."/>
            <person name="Calhoun S."/>
            <person name="Haridas S."/>
            <person name="Kuo A."/>
            <person name="Mondo S."/>
            <person name="Pangilinan J."/>
            <person name="Riley R."/>
            <person name="Labutti K."/>
            <person name="Andreopoulos B."/>
            <person name="Lipzen A."/>
            <person name="Chen C."/>
            <person name="Yanf M."/>
            <person name="Daum C."/>
            <person name="Ng V."/>
            <person name="Clum A."/>
            <person name="Steindorff A."/>
            <person name="Ohm R."/>
            <person name="Martin F."/>
            <person name="Silar P."/>
            <person name="Natvig D."/>
            <person name="Lalanne C."/>
            <person name="Gautier V."/>
            <person name="Ament-Velasquez S.L."/>
            <person name="Kruys A."/>
            <person name="Hutchinson M.I."/>
            <person name="Powell A.J."/>
            <person name="Barry K."/>
            <person name="Miller A.N."/>
            <person name="Grigoriev I.V."/>
            <person name="Debuchy R."/>
            <person name="Gladieux P."/>
            <person name="Thoren M.H."/>
            <person name="Johannesson H."/>
        </authorList>
    </citation>
    <scope>NUCLEOTIDE SEQUENCE</scope>
    <source>
        <strain evidence="2">SMH4607-1</strain>
    </source>
</reference>
<protein>
    <recommendedName>
        <fullName evidence="4">Amidase domain-containing protein</fullName>
    </recommendedName>
</protein>
<dbReference type="EMBL" id="JAUKUA010000005">
    <property type="protein sequence ID" value="KAK0711872.1"/>
    <property type="molecule type" value="Genomic_DNA"/>
</dbReference>
<evidence type="ECO:0000313" key="2">
    <source>
        <dbReference type="EMBL" id="KAK0711872.1"/>
    </source>
</evidence>
<dbReference type="PANTHER" id="PTHR42678:SF34">
    <property type="entry name" value="OS04G0183300 PROTEIN"/>
    <property type="match status" value="1"/>
</dbReference>